<evidence type="ECO:0000256" key="4">
    <source>
        <dbReference type="ARBA" id="ARBA00022837"/>
    </source>
</evidence>
<keyword evidence="5" id="KW-0130">Cell adhesion</keyword>
<dbReference type="CDD" id="cd11304">
    <property type="entry name" value="Cadherin_repeat"/>
    <property type="match status" value="2"/>
</dbReference>
<dbReference type="PANTHER" id="PTHR24025">
    <property type="entry name" value="DESMOGLEIN FAMILY MEMBER"/>
    <property type="match status" value="1"/>
</dbReference>
<feature type="domain" description="Cadherin" evidence="9">
    <location>
        <begin position="131"/>
        <end position="240"/>
    </location>
</feature>
<keyword evidence="6" id="KW-1133">Transmembrane helix</keyword>
<evidence type="ECO:0000256" key="5">
    <source>
        <dbReference type="ARBA" id="ARBA00022889"/>
    </source>
</evidence>
<dbReference type="EMBL" id="KQ982821">
    <property type="protein sequence ID" value="KYQ50158.1"/>
    <property type="molecule type" value="Genomic_DNA"/>
</dbReference>
<evidence type="ECO:0000256" key="7">
    <source>
        <dbReference type="ARBA" id="ARBA00023136"/>
    </source>
</evidence>
<dbReference type="Proteomes" id="UP000075809">
    <property type="component" value="Unassembled WGS sequence"/>
</dbReference>
<dbReference type="PANTHER" id="PTHR24025:SF20">
    <property type="entry name" value="DACHSOUS CADHERIN RELATED 2"/>
    <property type="match status" value="1"/>
</dbReference>
<dbReference type="GO" id="GO:0007156">
    <property type="term" value="P:homophilic cell adhesion via plasma membrane adhesion molecules"/>
    <property type="evidence" value="ECO:0007669"/>
    <property type="project" value="InterPro"/>
</dbReference>
<gene>
    <name evidence="10" type="ORF">ALC60_10727</name>
</gene>
<dbReference type="InterPro" id="IPR050971">
    <property type="entry name" value="Cadherin-domain_protein"/>
</dbReference>
<dbReference type="PROSITE" id="PS50268">
    <property type="entry name" value="CADHERIN_2"/>
    <property type="match status" value="2"/>
</dbReference>
<keyword evidence="11" id="KW-1185">Reference proteome</keyword>
<dbReference type="GO" id="GO:0005886">
    <property type="term" value="C:plasma membrane"/>
    <property type="evidence" value="ECO:0007669"/>
    <property type="project" value="InterPro"/>
</dbReference>
<evidence type="ECO:0000256" key="8">
    <source>
        <dbReference type="PROSITE-ProRule" id="PRU00043"/>
    </source>
</evidence>
<name>A0A151WQS7_9HYME</name>
<dbReference type="FunFam" id="2.60.40.60:FF:000092">
    <property type="entry name" value="Protocadherin 8"/>
    <property type="match status" value="1"/>
</dbReference>
<comment type="subcellular location">
    <subcellularLocation>
        <location evidence="1">Membrane</location>
    </subcellularLocation>
</comment>
<accession>A0A151WQS7</accession>
<keyword evidence="4 8" id="KW-0106">Calcium</keyword>
<keyword evidence="3" id="KW-0677">Repeat</keyword>
<keyword evidence="2" id="KW-0812">Transmembrane</keyword>
<evidence type="ECO:0000256" key="3">
    <source>
        <dbReference type="ARBA" id="ARBA00022737"/>
    </source>
</evidence>
<proteinExistence type="predicted"/>
<dbReference type="AlphaFoldDB" id="A0A151WQS7"/>
<dbReference type="InterPro" id="IPR002126">
    <property type="entry name" value="Cadherin-like_dom"/>
</dbReference>
<evidence type="ECO:0000256" key="6">
    <source>
        <dbReference type="ARBA" id="ARBA00022989"/>
    </source>
</evidence>
<dbReference type="SMART" id="SM00112">
    <property type="entry name" value="CA"/>
    <property type="match status" value="2"/>
</dbReference>
<dbReference type="GO" id="GO:0005911">
    <property type="term" value="C:cell-cell junction"/>
    <property type="evidence" value="ECO:0007669"/>
    <property type="project" value="TreeGrafter"/>
</dbReference>
<evidence type="ECO:0000256" key="1">
    <source>
        <dbReference type="ARBA" id="ARBA00004370"/>
    </source>
</evidence>
<protein>
    <submittedName>
        <fullName evidence="10">Protein dachsous</fullName>
    </submittedName>
</protein>
<evidence type="ECO:0000259" key="9">
    <source>
        <dbReference type="PROSITE" id="PS50268"/>
    </source>
</evidence>
<dbReference type="GO" id="GO:0005509">
    <property type="term" value="F:calcium ion binding"/>
    <property type="evidence" value="ECO:0007669"/>
    <property type="project" value="UniProtKB-UniRule"/>
</dbReference>
<sequence>MRWPLTENQCTAALLMVVCDFDYSVSRNAGVALRGGNDRVVVGYGVQVQATDPDCGVNAMVNYTLAGGRVENEQLLVRSDTGDICIRSPLDRETVPYLELPVIATDRGGLSTIAIVGIQVTDVNDNRPIFKPHQYNVTLRNDDVTRSSILKLVATDLDISVFGHVTYRISSGNEDGIFQIDRNTGELHVARPSLLSRLSLHHINVTATDAAGLKSIVDAEVKVTVSSAEHRIATCEKPRYTVSVKENIPQNSVVSGVNSTTTASSSSTGGKLIRFYAKLFHWSAVVSYNALSCYITSSTCREYCD</sequence>
<evidence type="ECO:0000313" key="10">
    <source>
        <dbReference type="EMBL" id="KYQ50158.1"/>
    </source>
</evidence>
<feature type="domain" description="Cadherin" evidence="9">
    <location>
        <begin position="42"/>
        <end position="130"/>
    </location>
</feature>
<dbReference type="PRINTS" id="PR00205">
    <property type="entry name" value="CADHERIN"/>
</dbReference>
<evidence type="ECO:0000313" key="11">
    <source>
        <dbReference type="Proteomes" id="UP000075809"/>
    </source>
</evidence>
<dbReference type="Pfam" id="PF00028">
    <property type="entry name" value="Cadherin"/>
    <property type="match status" value="2"/>
</dbReference>
<reference evidence="10 11" key="1">
    <citation type="submission" date="2015-09" db="EMBL/GenBank/DDBJ databases">
        <title>Trachymyrmex zeteki WGS genome.</title>
        <authorList>
            <person name="Nygaard S."/>
            <person name="Hu H."/>
            <person name="Boomsma J."/>
            <person name="Zhang G."/>
        </authorList>
    </citation>
    <scope>NUCLEOTIDE SEQUENCE [LARGE SCALE GENOMIC DNA]</scope>
    <source>
        <strain evidence="10">Tzet28-1</strain>
        <tissue evidence="10">Whole body</tissue>
    </source>
</reference>
<keyword evidence="7" id="KW-0472">Membrane</keyword>
<dbReference type="InterPro" id="IPR015919">
    <property type="entry name" value="Cadherin-like_sf"/>
</dbReference>
<organism evidence="10 11">
    <name type="scientific">Mycetomoellerius zeteki</name>
    <dbReference type="NCBI Taxonomy" id="64791"/>
    <lineage>
        <taxon>Eukaryota</taxon>
        <taxon>Metazoa</taxon>
        <taxon>Ecdysozoa</taxon>
        <taxon>Arthropoda</taxon>
        <taxon>Hexapoda</taxon>
        <taxon>Insecta</taxon>
        <taxon>Pterygota</taxon>
        <taxon>Neoptera</taxon>
        <taxon>Endopterygota</taxon>
        <taxon>Hymenoptera</taxon>
        <taxon>Apocrita</taxon>
        <taxon>Aculeata</taxon>
        <taxon>Formicoidea</taxon>
        <taxon>Formicidae</taxon>
        <taxon>Myrmicinae</taxon>
        <taxon>Mycetomoellerius</taxon>
    </lineage>
</organism>
<dbReference type="STRING" id="64791.A0A151WQS7"/>
<dbReference type="PROSITE" id="PS00232">
    <property type="entry name" value="CADHERIN_1"/>
    <property type="match status" value="1"/>
</dbReference>
<dbReference type="InterPro" id="IPR020894">
    <property type="entry name" value="Cadherin_CS"/>
</dbReference>
<dbReference type="Gene3D" id="2.60.40.60">
    <property type="entry name" value="Cadherins"/>
    <property type="match status" value="2"/>
</dbReference>
<dbReference type="SUPFAM" id="SSF49313">
    <property type="entry name" value="Cadherin-like"/>
    <property type="match status" value="2"/>
</dbReference>
<evidence type="ECO:0000256" key="2">
    <source>
        <dbReference type="ARBA" id="ARBA00022692"/>
    </source>
</evidence>